<dbReference type="AlphaFoldDB" id="M2N085"/>
<dbReference type="GeneID" id="19114419"/>
<protein>
    <submittedName>
        <fullName evidence="1">Uncharacterized protein</fullName>
    </submittedName>
</protein>
<evidence type="ECO:0000313" key="1">
    <source>
        <dbReference type="EMBL" id="EMC97338.1"/>
    </source>
</evidence>
<name>M2N085_BAUPA</name>
<dbReference type="Proteomes" id="UP000011761">
    <property type="component" value="Unassembled WGS sequence"/>
</dbReference>
<gene>
    <name evidence="1" type="ORF">BAUCODRAFT_446763</name>
</gene>
<reference evidence="1 2" key="1">
    <citation type="journal article" date="2012" name="PLoS Pathog.">
        <title>Diverse lifestyles and strategies of plant pathogenesis encoded in the genomes of eighteen Dothideomycetes fungi.</title>
        <authorList>
            <person name="Ohm R.A."/>
            <person name="Feau N."/>
            <person name="Henrissat B."/>
            <person name="Schoch C.L."/>
            <person name="Horwitz B.A."/>
            <person name="Barry K.W."/>
            <person name="Condon B.J."/>
            <person name="Copeland A.C."/>
            <person name="Dhillon B."/>
            <person name="Glaser F."/>
            <person name="Hesse C.N."/>
            <person name="Kosti I."/>
            <person name="LaButti K."/>
            <person name="Lindquist E.A."/>
            <person name="Lucas S."/>
            <person name="Salamov A.A."/>
            <person name="Bradshaw R.E."/>
            <person name="Ciuffetti L."/>
            <person name="Hamelin R.C."/>
            <person name="Kema G.H.J."/>
            <person name="Lawrence C."/>
            <person name="Scott J.A."/>
            <person name="Spatafora J.W."/>
            <person name="Turgeon B.G."/>
            <person name="de Wit P.J.G.M."/>
            <person name="Zhong S."/>
            <person name="Goodwin S.B."/>
            <person name="Grigoriev I.V."/>
        </authorList>
    </citation>
    <scope>NUCLEOTIDE SEQUENCE [LARGE SCALE GENOMIC DNA]</scope>
    <source>
        <strain evidence="1 2">UAMH 10762</strain>
    </source>
</reference>
<accession>M2N085</accession>
<dbReference type="EMBL" id="KB445554">
    <property type="protein sequence ID" value="EMC97338.1"/>
    <property type="molecule type" value="Genomic_DNA"/>
</dbReference>
<evidence type="ECO:0000313" key="2">
    <source>
        <dbReference type="Proteomes" id="UP000011761"/>
    </source>
</evidence>
<dbReference type="KEGG" id="bcom:BAUCODRAFT_446763"/>
<organism evidence="1 2">
    <name type="scientific">Baudoinia panamericana (strain UAMH 10762)</name>
    <name type="common">Angels' share fungus</name>
    <name type="synonym">Baudoinia compniacensis (strain UAMH 10762)</name>
    <dbReference type="NCBI Taxonomy" id="717646"/>
    <lineage>
        <taxon>Eukaryota</taxon>
        <taxon>Fungi</taxon>
        <taxon>Dikarya</taxon>
        <taxon>Ascomycota</taxon>
        <taxon>Pezizomycotina</taxon>
        <taxon>Dothideomycetes</taxon>
        <taxon>Dothideomycetidae</taxon>
        <taxon>Mycosphaerellales</taxon>
        <taxon>Teratosphaeriaceae</taxon>
        <taxon>Baudoinia</taxon>
    </lineage>
</organism>
<dbReference type="HOGENOM" id="CLU_1740162_0_0_1"/>
<keyword evidence="2" id="KW-1185">Reference proteome</keyword>
<proteinExistence type="predicted"/>
<dbReference type="RefSeq" id="XP_007675764.1">
    <property type="nucleotide sequence ID" value="XM_007677574.1"/>
</dbReference>
<sequence length="150" mass="16223">METRRPSATSRSLASWHTTFVFITTDTLAVSLLLTAARCFAYAPSHEAGVLHWETGTCLHIIRYDPGTACIARLVVAVTDASAVCSLQPIGASHGLRVPQYDRSPAARTAPVRCYSWICARAVLTLATIDASAYTTFARTSLRSPMPYCA</sequence>